<sequence length="69" mass="7792">IIVSLPDVGSLNPIAAILPLAFVLLVSIAREFVEEWMAYKRDKETNAELTRRVTAQGTIEKIEWAHLFP</sequence>
<dbReference type="OrthoDB" id="377733at2759"/>
<keyword evidence="1" id="KW-1133">Transmembrane helix</keyword>
<accession>C5KGI3</accession>
<dbReference type="InParanoid" id="C5KGI3"/>
<organism evidence="3">
    <name type="scientific">Perkinsus marinus (strain ATCC 50983 / TXsc)</name>
    <dbReference type="NCBI Taxonomy" id="423536"/>
    <lineage>
        <taxon>Eukaryota</taxon>
        <taxon>Sar</taxon>
        <taxon>Alveolata</taxon>
        <taxon>Perkinsozoa</taxon>
        <taxon>Perkinsea</taxon>
        <taxon>Perkinsida</taxon>
        <taxon>Perkinsidae</taxon>
        <taxon>Perkinsus</taxon>
    </lineage>
</organism>
<gene>
    <name evidence="2" type="ORF">Pmar_PMAR021138</name>
</gene>
<keyword evidence="1" id="KW-0812">Transmembrane</keyword>
<name>C5KGI3_PERM5</name>
<reference evidence="2 3" key="1">
    <citation type="submission" date="2008-07" db="EMBL/GenBank/DDBJ databases">
        <authorList>
            <person name="El-Sayed N."/>
            <person name="Caler E."/>
            <person name="Inman J."/>
            <person name="Amedeo P."/>
            <person name="Hass B."/>
            <person name="Wortman J."/>
        </authorList>
    </citation>
    <scope>NUCLEOTIDE SEQUENCE [LARGE SCALE GENOMIC DNA]</scope>
    <source>
        <strain evidence="3">ATCC 50983 / TXsc</strain>
    </source>
</reference>
<feature type="non-terminal residue" evidence="2">
    <location>
        <position position="69"/>
    </location>
</feature>
<evidence type="ECO:0000313" key="2">
    <source>
        <dbReference type="EMBL" id="EER16539.1"/>
    </source>
</evidence>
<protein>
    <submittedName>
        <fullName evidence="2">Uncharacterized protein</fullName>
    </submittedName>
</protein>
<dbReference type="EMBL" id="GG672918">
    <property type="protein sequence ID" value="EER16539.1"/>
    <property type="molecule type" value="Genomic_DNA"/>
</dbReference>
<dbReference type="Proteomes" id="UP000007800">
    <property type="component" value="Unassembled WGS sequence"/>
</dbReference>
<proteinExistence type="predicted"/>
<dbReference type="RefSeq" id="XP_002784743.1">
    <property type="nucleotide sequence ID" value="XM_002784697.1"/>
</dbReference>
<dbReference type="GeneID" id="9063613"/>
<keyword evidence="3" id="KW-1185">Reference proteome</keyword>
<evidence type="ECO:0000256" key="1">
    <source>
        <dbReference type="SAM" id="Phobius"/>
    </source>
</evidence>
<feature type="non-terminal residue" evidence="2">
    <location>
        <position position="1"/>
    </location>
</feature>
<dbReference type="AlphaFoldDB" id="C5KGI3"/>
<evidence type="ECO:0000313" key="3">
    <source>
        <dbReference type="Proteomes" id="UP000007800"/>
    </source>
</evidence>
<keyword evidence="1" id="KW-0472">Membrane</keyword>
<feature type="transmembrane region" description="Helical" evidence="1">
    <location>
        <begin position="14"/>
        <end position="33"/>
    </location>
</feature>